<reference evidence="2 3" key="1">
    <citation type="submission" date="2016-01" db="EMBL/GenBank/DDBJ databases">
        <title>Complete genome and mega plasmid sequence of Sphingomonas panacis DCY99 elicits systemic resistance in rice to Xanthomonas oryzae.</title>
        <authorList>
            <person name="Kim Y.J."/>
            <person name="Yang D.C."/>
            <person name="Sing P."/>
        </authorList>
    </citation>
    <scope>NUCLEOTIDE SEQUENCE [LARGE SCALE GENOMIC DNA]</scope>
    <source>
        <strain evidence="2 3">DCY99</strain>
    </source>
</reference>
<gene>
    <name evidence="2" type="ORF">AWL63_11965</name>
</gene>
<evidence type="ECO:0000256" key="1">
    <source>
        <dbReference type="SAM" id="SignalP"/>
    </source>
</evidence>
<dbReference type="STRING" id="1560345.AWL63_11965"/>
<proteinExistence type="predicted"/>
<sequence>MKLSRALCGCAAVYAAALSLPAQAQFFFTPHDMTAPPVTGSEPRYAADFPGATPLEVRSALVWQMRAALNVAALQCQFEPTLMSVPNYNAILFNHKDEIKKSYDTVSKYFVRTNKTLRAGQNALDHFDTRNYSSFTTVNAQYGFCQTAARVALRAAIAPRGQFGKIALEETATLRNALVYWGDERFPRHPSVNAMARVPNLDPRCWGKRGEWVEKTCGPMDTALASNTVR</sequence>
<dbReference type="KEGG" id="span:AWL63_11965"/>
<keyword evidence="1" id="KW-0732">Signal</keyword>
<organism evidence="2 3">
    <name type="scientific">Sphingomonas panacis</name>
    <dbReference type="NCBI Taxonomy" id="1560345"/>
    <lineage>
        <taxon>Bacteria</taxon>
        <taxon>Pseudomonadati</taxon>
        <taxon>Pseudomonadota</taxon>
        <taxon>Alphaproteobacteria</taxon>
        <taxon>Sphingomonadales</taxon>
        <taxon>Sphingomonadaceae</taxon>
        <taxon>Sphingomonas</taxon>
    </lineage>
</organism>
<name>A0A1B3ZH32_9SPHN</name>
<accession>A0A1B3ZH32</accession>
<dbReference type="OrthoDB" id="7467144at2"/>
<dbReference type="RefSeq" id="WP_069207268.1">
    <property type="nucleotide sequence ID" value="NZ_CP014168.1"/>
</dbReference>
<feature type="signal peptide" evidence="1">
    <location>
        <begin position="1"/>
        <end position="24"/>
    </location>
</feature>
<protein>
    <submittedName>
        <fullName evidence="2">Uncharacterized protein</fullName>
    </submittedName>
</protein>
<dbReference type="EMBL" id="CP014168">
    <property type="protein sequence ID" value="AOH86726.1"/>
    <property type="molecule type" value="Genomic_DNA"/>
</dbReference>
<evidence type="ECO:0000313" key="3">
    <source>
        <dbReference type="Proteomes" id="UP000094256"/>
    </source>
</evidence>
<dbReference type="AlphaFoldDB" id="A0A1B3ZH32"/>
<evidence type="ECO:0000313" key="2">
    <source>
        <dbReference type="EMBL" id="AOH86726.1"/>
    </source>
</evidence>
<dbReference type="Proteomes" id="UP000094256">
    <property type="component" value="Chromosome"/>
</dbReference>
<keyword evidence="3" id="KW-1185">Reference proteome</keyword>
<feature type="chain" id="PRO_5008556468" evidence="1">
    <location>
        <begin position="25"/>
        <end position="230"/>
    </location>
</feature>